<sequence>MTSFKAVILLLVAVVATEAAVKFADNKSNVYWVSASDNECHNFPKWINDKATTYLIDNPHHCIAYEHGACNGDSAYLSPTGWREVPFEGISS</sequence>
<name>A0AAD4D3T2_9FUNG</name>
<feature type="chain" id="PRO_5042190642" evidence="1">
    <location>
        <begin position="20"/>
        <end position="92"/>
    </location>
</feature>
<dbReference type="Proteomes" id="UP001194580">
    <property type="component" value="Unassembled WGS sequence"/>
</dbReference>
<evidence type="ECO:0000313" key="2">
    <source>
        <dbReference type="EMBL" id="KAG0263504.1"/>
    </source>
</evidence>
<reference evidence="2" key="1">
    <citation type="journal article" date="2020" name="Fungal Divers.">
        <title>Resolving the Mortierellaceae phylogeny through synthesis of multi-gene phylogenetics and phylogenomics.</title>
        <authorList>
            <person name="Vandepol N."/>
            <person name="Liber J."/>
            <person name="Desiro A."/>
            <person name="Na H."/>
            <person name="Kennedy M."/>
            <person name="Barry K."/>
            <person name="Grigoriev I.V."/>
            <person name="Miller A.N."/>
            <person name="O'Donnell K."/>
            <person name="Stajich J.E."/>
            <person name="Bonito G."/>
        </authorList>
    </citation>
    <scope>NUCLEOTIDE SEQUENCE</scope>
    <source>
        <strain evidence="2">NRRL 28262</strain>
    </source>
</reference>
<proteinExistence type="predicted"/>
<accession>A0AAD4D3T2</accession>
<organism evidence="2 3">
    <name type="scientific">Linnemannia exigua</name>
    <dbReference type="NCBI Taxonomy" id="604196"/>
    <lineage>
        <taxon>Eukaryota</taxon>
        <taxon>Fungi</taxon>
        <taxon>Fungi incertae sedis</taxon>
        <taxon>Mucoromycota</taxon>
        <taxon>Mortierellomycotina</taxon>
        <taxon>Mortierellomycetes</taxon>
        <taxon>Mortierellales</taxon>
        <taxon>Mortierellaceae</taxon>
        <taxon>Linnemannia</taxon>
    </lineage>
</organism>
<dbReference type="AlphaFoldDB" id="A0AAD4D3T2"/>
<comment type="caution">
    <text evidence="2">The sequence shown here is derived from an EMBL/GenBank/DDBJ whole genome shotgun (WGS) entry which is preliminary data.</text>
</comment>
<feature type="non-terminal residue" evidence="2">
    <location>
        <position position="92"/>
    </location>
</feature>
<keyword evidence="1" id="KW-0732">Signal</keyword>
<evidence type="ECO:0000256" key="1">
    <source>
        <dbReference type="SAM" id="SignalP"/>
    </source>
</evidence>
<evidence type="ECO:0000313" key="3">
    <source>
        <dbReference type="Proteomes" id="UP001194580"/>
    </source>
</evidence>
<keyword evidence="3" id="KW-1185">Reference proteome</keyword>
<gene>
    <name evidence="2" type="ORF">BGZ95_003784</name>
</gene>
<protein>
    <submittedName>
        <fullName evidence="2">Uncharacterized protein</fullName>
    </submittedName>
</protein>
<dbReference type="EMBL" id="JAAAIL010001888">
    <property type="protein sequence ID" value="KAG0263504.1"/>
    <property type="molecule type" value="Genomic_DNA"/>
</dbReference>
<feature type="signal peptide" evidence="1">
    <location>
        <begin position="1"/>
        <end position="19"/>
    </location>
</feature>